<organism evidence="1 2">
    <name type="scientific">Triparma columacea</name>
    <dbReference type="NCBI Taxonomy" id="722753"/>
    <lineage>
        <taxon>Eukaryota</taxon>
        <taxon>Sar</taxon>
        <taxon>Stramenopiles</taxon>
        <taxon>Ochrophyta</taxon>
        <taxon>Bolidophyceae</taxon>
        <taxon>Parmales</taxon>
        <taxon>Triparmaceae</taxon>
        <taxon>Triparma</taxon>
    </lineage>
</organism>
<gene>
    <name evidence="1" type="ORF">TrCOL_g7738</name>
</gene>
<protein>
    <submittedName>
        <fullName evidence="1">Uncharacterized protein</fullName>
    </submittedName>
</protein>
<dbReference type="SUPFAM" id="SSF56281">
    <property type="entry name" value="Metallo-hydrolase/oxidoreductase"/>
    <property type="match status" value="1"/>
</dbReference>
<dbReference type="OrthoDB" id="527344at2759"/>
<dbReference type="Gene3D" id="3.60.15.10">
    <property type="entry name" value="Ribonuclease Z/Hydroxyacylglutathione hydrolase-like"/>
    <property type="match status" value="1"/>
</dbReference>
<evidence type="ECO:0000313" key="1">
    <source>
        <dbReference type="EMBL" id="GMI44719.1"/>
    </source>
</evidence>
<comment type="caution">
    <text evidence="1">The sequence shown here is derived from an EMBL/GenBank/DDBJ whole genome shotgun (WGS) entry which is preliminary data.</text>
</comment>
<name>A0A9W7GGZ8_9STRA</name>
<evidence type="ECO:0000313" key="2">
    <source>
        <dbReference type="Proteomes" id="UP001165065"/>
    </source>
</evidence>
<dbReference type="EMBL" id="BRYA01001490">
    <property type="protein sequence ID" value="GMI44719.1"/>
    <property type="molecule type" value="Genomic_DNA"/>
</dbReference>
<reference evidence="2" key="1">
    <citation type="journal article" date="2023" name="Commun. Biol.">
        <title>Genome analysis of Parmales, the sister group of diatoms, reveals the evolutionary specialization of diatoms from phago-mixotrophs to photoautotrophs.</title>
        <authorList>
            <person name="Ban H."/>
            <person name="Sato S."/>
            <person name="Yoshikawa S."/>
            <person name="Yamada K."/>
            <person name="Nakamura Y."/>
            <person name="Ichinomiya M."/>
            <person name="Sato N."/>
            <person name="Blanc-Mathieu R."/>
            <person name="Endo H."/>
            <person name="Kuwata A."/>
            <person name="Ogata H."/>
        </authorList>
    </citation>
    <scope>NUCLEOTIDE SEQUENCE [LARGE SCALE GENOMIC DNA]</scope>
</reference>
<sequence>MFSHSRARLVKYGTLPSVSGEGGKATTEYLVPRGCKGDVEVIRDAVKRLDREVEACCDSNVEGSLSSSKGGRGEDGMKLVGVGVGEVRCIWSKERGKIGELPEEGVFVFTFPVSHVGNVWINGVEGSAEVEAPMSLGYTIFTRYKEEGLKPMYRGLAGGEVGKLIREGVSVKESRIVTHLICSYTGDTRIGGLGGGEGTVGGRAMEAGLVVTECTYLGDEGEGRRAEVRGHVDARGLGRKLVEVWGAGLGEGGVQRIVVGHFSGKYGGDSRQVQRRFMEVLEGTEGWKKEWGRRIGVVNNQATGKGDSVIWGGGEGG</sequence>
<keyword evidence="2" id="KW-1185">Reference proteome</keyword>
<dbReference type="InterPro" id="IPR036866">
    <property type="entry name" value="RibonucZ/Hydroxyglut_hydro"/>
</dbReference>
<accession>A0A9W7GGZ8</accession>
<proteinExistence type="predicted"/>
<dbReference type="AlphaFoldDB" id="A0A9W7GGZ8"/>
<dbReference type="Proteomes" id="UP001165065">
    <property type="component" value="Unassembled WGS sequence"/>
</dbReference>